<comment type="caution">
    <text evidence="6">The sequence shown here is derived from an EMBL/GenBank/DDBJ whole genome shotgun (WGS) entry which is preliminary data.</text>
</comment>
<keyword evidence="4" id="KW-0325">Glycoprotein</keyword>
<dbReference type="GO" id="GO:0000139">
    <property type="term" value="C:Golgi membrane"/>
    <property type="evidence" value="ECO:0007669"/>
    <property type="project" value="UniProtKB-SubCell"/>
</dbReference>
<dbReference type="InterPro" id="IPR007657">
    <property type="entry name" value="Glycosyltransferase_61"/>
</dbReference>
<reference evidence="6" key="1">
    <citation type="submission" date="2022-12" db="EMBL/GenBank/DDBJ databases">
        <title>Draft genome assemblies for two species of Escallonia (Escalloniales).</title>
        <authorList>
            <person name="Chanderbali A."/>
            <person name="Dervinis C."/>
            <person name="Anghel I."/>
            <person name="Soltis D."/>
            <person name="Soltis P."/>
            <person name="Zapata F."/>
        </authorList>
    </citation>
    <scope>NUCLEOTIDE SEQUENCE</scope>
    <source>
        <strain evidence="6">UCBG64.0493</strain>
        <tissue evidence="6">Leaf</tissue>
    </source>
</reference>
<protein>
    <recommendedName>
        <fullName evidence="5">Glycosyltransferase 61 catalytic domain-containing protein</fullName>
    </recommendedName>
</protein>
<keyword evidence="3" id="KW-0808">Transferase</keyword>
<evidence type="ECO:0000313" key="7">
    <source>
        <dbReference type="Proteomes" id="UP001188597"/>
    </source>
</evidence>
<evidence type="ECO:0000256" key="1">
    <source>
        <dbReference type="ARBA" id="ARBA00004323"/>
    </source>
</evidence>
<dbReference type="GO" id="GO:0016763">
    <property type="term" value="F:pentosyltransferase activity"/>
    <property type="evidence" value="ECO:0007669"/>
    <property type="project" value="UniProtKB-ARBA"/>
</dbReference>
<gene>
    <name evidence="6" type="ORF">RJ639_037280</name>
</gene>
<evidence type="ECO:0000256" key="3">
    <source>
        <dbReference type="ARBA" id="ARBA00022679"/>
    </source>
</evidence>
<dbReference type="Pfam" id="PF04577">
    <property type="entry name" value="Glyco_transf_61"/>
    <property type="match status" value="1"/>
</dbReference>
<dbReference type="EMBL" id="JAVXUP010000268">
    <property type="protein sequence ID" value="KAK3032467.1"/>
    <property type="molecule type" value="Genomic_DNA"/>
</dbReference>
<dbReference type="PANTHER" id="PTHR48437:SF1">
    <property type="entry name" value="INITIATOR BINDING DOMAIN-CONTAINING PROTEIN"/>
    <property type="match status" value="1"/>
</dbReference>
<evidence type="ECO:0000313" key="6">
    <source>
        <dbReference type="EMBL" id="KAK3032467.1"/>
    </source>
</evidence>
<evidence type="ECO:0000256" key="4">
    <source>
        <dbReference type="ARBA" id="ARBA00023180"/>
    </source>
</evidence>
<dbReference type="Proteomes" id="UP001188597">
    <property type="component" value="Unassembled WGS sequence"/>
</dbReference>
<organism evidence="6 7">
    <name type="scientific">Escallonia herrerae</name>
    <dbReference type="NCBI Taxonomy" id="1293975"/>
    <lineage>
        <taxon>Eukaryota</taxon>
        <taxon>Viridiplantae</taxon>
        <taxon>Streptophyta</taxon>
        <taxon>Embryophyta</taxon>
        <taxon>Tracheophyta</taxon>
        <taxon>Spermatophyta</taxon>
        <taxon>Magnoliopsida</taxon>
        <taxon>eudicotyledons</taxon>
        <taxon>Gunneridae</taxon>
        <taxon>Pentapetalae</taxon>
        <taxon>asterids</taxon>
        <taxon>campanulids</taxon>
        <taxon>Escalloniales</taxon>
        <taxon>Escalloniaceae</taxon>
        <taxon>Escallonia</taxon>
    </lineage>
</organism>
<keyword evidence="7" id="KW-1185">Reference proteome</keyword>
<comment type="subcellular location">
    <subcellularLocation>
        <location evidence="1">Golgi apparatus membrane</location>
        <topology evidence="1">Single-pass type II membrane protein</topology>
    </subcellularLocation>
</comment>
<proteinExistence type="predicted"/>
<sequence>MKMNSVTLKILLSLFAINSVSLYLYFSSHPDYFRHHLQRPSPHRRSNAADHHHFPPLTTSLAKPWPILPSYLPWSLNSTVPFRSCEGYFGNGFTTRVDILKQELHRKSDSGAGNGGGWFRCFYSDTLRSSICEGARIRMDPEKIRMSAGGERLESVFGRREEEEMSVFEAGAFDVDGGEGLKGGGKKVMSDQLLDLYVQLGAVSRHAMRELIGSIQLVGTEEFECSEDIGIKEISVSRNLERGPHAFLGRSQLAIQFKVLKEVSVRKIKRPEADDFAKYQPVPTAILREGVDLLFLWGSTLQRLVKGKGLDAESKWVEEPTLLITRYEYANLFHTVTDWYSAYVASRVTGLPNRPHLVFVDGHCVTPLEETWKAMFSSLRYAKNFTGTVCFRHGIFTPLGYETAIFQGLTERIDCRGASAHDLWQQPDDHKTARLSEFGEMIRAAFGFPVDRHRNSKPVFGHNVLFVRREDYLAHPRHGGKVQSRLSNEQQVFDSLKSWASNHLQCKVNVINGIFAHMPMKEQLRAIQDASVIVGAHGAGLTHIVSATPKTVVLEIISSEYVRPHFQLISQWKGLEYHAIYLDGSHANPTVVIDKLSSILKSIGC</sequence>
<dbReference type="AlphaFoldDB" id="A0AA88WRW7"/>
<accession>A0AA88WRW7</accession>
<dbReference type="InterPro" id="IPR049625">
    <property type="entry name" value="Glyco_transf_61_cat"/>
</dbReference>
<evidence type="ECO:0000259" key="5">
    <source>
        <dbReference type="Pfam" id="PF04577"/>
    </source>
</evidence>
<evidence type="ECO:0000256" key="2">
    <source>
        <dbReference type="ARBA" id="ARBA00022676"/>
    </source>
</evidence>
<dbReference type="PANTHER" id="PTHR48437">
    <property type="entry name" value="INITIATOR BINDING DOMAIN-CONTAINING PROTEIN"/>
    <property type="match status" value="1"/>
</dbReference>
<feature type="domain" description="Glycosyltransferase 61 catalytic" evidence="5">
    <location>
        <begin position="453"/>
        <end position="554"/>
    </location>
</feature>
<keyword evidence="2" id="KW-0328">Glycosyltransferase</keyword>
<name>A0AA88WRW7_9ASTE</name>